<evidence type="ECO:0000313" key="6">
    <source>
        <dbReference type="EMBL" id="EQD28153.1"/>
    </source>
</evidence>
<reference evidence="6" key="1">
    <citation type="submission" date="2013-08" db="EMBL/GenBank/DDBJ databases">
        <authorList>
            <person name="Mendez C."/>
            <person name="Richter M."/>
            <person name="Ferrer M."/>
            <person name="Sanchez J."/>
        </authorList>
    </citation>
    <scope>NUCLEOTIDE SEQUENCE</scope>
</reference>
<accession>T0Y4Z0</accession>
<proteinExistence type="predicted"/>
<comment type="subcellular location">
    <subcellularLocation>
        <location evidence="1">Membrane</location>
        <topology evidence="1">Multi-pass membrane protein</topology>
    </subcellularLocation>
</comment>
<feature type="non-terminal residue" evidence="6">
    <location>
        <position position="61"/>
    </location>
</feature>
<evidence type="ECO:0000256" key="1">
    <source>
        <dbReference type="ARBA" id="ARBA00004141"/>
    </source>
</evidence>
<organism evidence="6">
    <name type="scientific">mine drainage metagenome</name>
    <dbReference type="NCBI Taxonomy" id="410659"/>
    <lineage>
        <taxon>unclassified sequences</taxon>
        <taxon>metagenomes</taxon>
        <taxon>ecological metagenomes</taxon>
    </lineage>
</organism>
<name>T0Y4Z0_9ZZZZ</name>
<dbReference type="Gene3D" id="1.50.10.150">
    <property type="entry name" value="Voltage-dependent anion channel"/>
    <property type="match status" value="1"/>
</dbReference>
<dbReference type="EMBL" id="AUZX01015727">
    <property type="protein sequence ID" value="EQD28153.1"/>
    <property type="molecule type" value="Genomic_DNA"/>
</dbReference>
<feature type="transmembrane region" description="Helical" evidence="5">
    <location>
        <begin position="15"/>
        <end position="36"/>
    </location>
</feature>
<dbReference type="Pfam" id="PF03595">
    <property type="entry name" value="SLAC1"/>
    <property type="match status" value="1"/>
</dbReference>
<comment type="caution">
    <text evidence="6">The sequence shown here is derived from an EMBL/GenBank/DDBJ whole genome shotgun (WGS) entry which is preliminary data.</text>
</comment>
<gene>
    <name evidence="6" type="ORF">B1A_21276</name>
</gene>
<keyword evidence="4 5" id="KW-0472">Membrane</keyword>
<dbReference type="InterPro" id="IPR038665">
    <property type="entry name" value="Voltage-dep_anion_channel_sf"/>
</dbReference>
<sequence length="61" mass="6587">MLCGRLKPMAALRRFTPNWFTVGMGTGITALGAYTLPGGPLWLKHIGTGLWLVNIGLVSIF</sequence>
<evidence type="ECO:0000256" key="3">
    <source>
        <dbReference type="ARBA" id="ARBA00022989"/>
    </source>
</evidence>
<evidence type="ECO:0000256" key="2">
    <source>
        <dbReference type="ARBA" id="ARBA00022692"/>
    </source>
</evidence>
<keyword evidence="2 5" id="KW-0812">Transmembrane</keyword>
<dbReference type="AlphaFoldDB" id="T0Y4Z0"/>
<keyword evidence="3 5" id="KW-1133">Transmembrane helix</keyword>
<protein>
    <submittedName>
        <fullName evidence="6">C4-dicarboxylate transporter/malic acid transport protein</fullName>
    </submittedName>
</protein>
<evidence type="ECO:0000256" key="5">
    <source>
        <dbReference type="SAM" id="Phobius"/>
    </source>
</evidence>
<evidence type="ECO:0000256" key="4">
    <source>
        <dbReference type="ARBA" id="ARBA00023136"/>
    </source>
</evidence>
<dbReference type="GO" id="GO:0055085">
    <property type="term" value="P:transmembrane transport"/>
    <property type="evidence" value="ECO:0007669"/>
    <property type="project" value="InterPro"/>
</dbReference>
<reference evidence="6" key="2">
    <citation type="journal article" date="2014" name="ISME J.">
        <title>Microbial stratification in low pH oxic and suboxic macroscopic growths along an acid mine drainage.</title>
        <authorList>
            <person name="Mendez-Garcia C."/>
            <person name="Mesa V."/>
            <person name="Sprenger R.R."/>
            <person name="Richter M."/>
            <person name="Diez M.S."/>
            <person name="Solano J."/>
            <person name="Bargiela R."/>
            <person name="Golyshina O.V."/>
            <person name="Manteca A."/>
            <person name="Ramos J.L."/>
            <person name="Gallego J.R."/>
            <person name="Llorente I."/>
            <person name="Martins Dos Santos V.A."/>
            <person name="Jensen O.N."/>
            <person name="Pelaez A.I."/>
            <person name="Sanchez J."/>
            <person name="Ferrer M."/>
        </authorList>
    </citation>
    <scope>NUCLEOTIDE SEQUENCE</scope>
</reference>
<dbReference type="InterPro" id="IPR004695">
    <property type="entry name" value="SLAC1/Mae1/Ssu1/TehA"/>
</dbReference>
<dbReference type="GO" id="GO:0016020">
    <property type="term" value="C:membrane"/>
    <property type="evidence" value="ECO:0007669"/>
    <property type="project" value="UniProtKB-SubCell"/>
</dbReference>